<keyword evidence="1" id="KW-0812">Transmembrane</keyword>
<keyword evidence="1" id="KW-1133">Transmembrane helix</keyword>
<dbReference type="Pfam" id="PF01380">
    <property type="entry name" value="SIS"/>
    <property type="match status" value="1"/>
</dbReference>
<dbReference type="GO" id="GO:0003700">
    <property type="term" value="F:DNA-binding transcription factor activity"/>
    <property type="evidence" value="ECO:0007669"/>
    <property type="project" value="InterPro"/>
</dbReference>
<dbReference type="PANTHER" id="PTHR30514">
    <property type="entry name" value="GLUCOKINASE"/>
    <property type="match status" value="1"/>
</dbReference>
<dbReference type="InterPro" id="IPR001347">
    <property type="entry name" value="SIS_dom"/>
</dbReference>
<comment type="caution">
    <text evidence="4">The sequence shown here is derived from an EMBL/GenBank/DDBJ whole genome shotgun (WGS) entry which is preliminary data.</text>
</comment>
<organism evidence="4">
    <name type="scientific">bioreactor metagenome</name>
    <dbReference type="NCBI Taxonomy" id="1076179"/>
    <lineage>
        <taxon>unclassified sequences</taxon>
        <taxon>metagenomes</taxon>
        <taxon>ecological metagenomes</taxon>
    </lineage>
</organism>
<dbReference type="PANTHER" id="PTHR30514:SF21">
    <property type="entry name" value="RPIR-FAMILY TRANSCRIPTIONAL REGULATOR"/>
    <property type="match status" value="1"/>
</dbReference>
<dbReference type="SUPFAM" id="SSF53697">
    <property type="entry name" value="SIS domain"/>
    <property type="match status" value="1"/>
</dbReference>
<feature type="domain" description="HTH rpiR-type" evidence="2">
    <location>
        <begin position="67"/>
        <end position="143"/>
    </location>
</feature>
<keyword evidence="1" id="KW-0472">Membrane</keyword>
<proteinExistence type="predicted"/>
<feature type="transmembrane region" description="Helical" evidence="1">
    <location>
        <begin position="32"/>
        <end position="56"/>
    </location>
</feature>
<dbReference type="InterPro" id="IPR046348">
    <property type="entry name" value="SIS_dom_sf"/>
</dbReference>
<accession>A0A645BMG6</accession>
<name>A0A645BMG6_9ZZZZ</name>
<evidence type="ECO:0008006" key="5">
    <source>
        <dbReference type="Google" id="ProtNLM"/>
    </source>
</evidence>
<dbReference type="InterPro" id="IPR047640">
    <property type="entry name" value="RpiR-like"/>
</dbReference>
<feature type="domain" description="SIS" evidence="3">
    <location>
        <begin position="167"/>
        <end position="309"/>
    </location>
</feature>
<dbReference type="EMBL" id="VSSQ01021088">
    <property type="protein sequence ID" value="MPM66445.1"/>
    <property type="molecule type" value="Genomic_DNA"/>
</dbReference>
<dbReference type="PROSITE" id="PS51071">
    <property type="entry name" value="HTH_RPIR"/>
    <property type="match status" value="1"/>
</dbReference>
<dbReference type="InterPro" id="IPR000281">
    <property type="entry name" value="HTH_RpiR"/>
</dbReference>
<dbReference type="Gene3D" id="3.40.50.10490">
    <property type="entry name" value="Glucose-6-phosphate isomerase like protein, domain 1"/>
    <property type="match status" value="1"/>
</dbReference>
<dbReference type="Gene3D" id="1.10.10.10">
    <property type="entry name" value="Winged helix-like DNA-binding domain superfamily/Winged helix DNA-binding domain"/>
    <property type="match status" value="1"/>
</dbReference>
<protein>
    <recommendedName>
        <fullName evidence="5">HTH-type transcriptional regulator GlvR</fullName>
    </recommendedName>
</protein>
<reference evidence="4" key="1">
    <citation type="submission" date="2019-08" db="EMBL/GenBank/DDBJ databases">
        <authorList>
            <person name="Kucharzyk K."/>
            <person name="Murdoch R.W."/>
            <person name="Higgins S."/>
            <person name="Loffler F."/>
        </authorList>
    </citation>
    <scope>NUCLEOTIDE SEQUENCE</scope>
</reference>
<evidence type="ECO:0000313" key="4">
    <source>
        <dbReference type="EMBL" id="MPM66445.1"/>
    </source>
</evidence>
<dbReference type="PROSITE" id="PS51464">
    <property type="entry name" value="SIS"/>
    <property type="match status" value="1"/>
</dbReference>
<gene>
    <name evidence="4" type="ORF">SDC9_113352</name>
</gene>
<dbReference type="SUPFAM" id="SSF46689">
    <property type="entry name" value="Homeodomain-like"/>
    <property type="match status" value="1"/>
</dbReference>
<evidence type="ECO:0000256" key="1">
    <source>
        <dbReference type="SAM" id="Phobius"/>
    </source>
</evidence>
<dbReference type="GO" id="GO:0097367">
    <property type="term" value="F:carbohydrate derivative binding"/>
    <property type="evidence" value="ECO:0007669"/>
    <property type="project" value="InterPro"/>
</dbReference>
<sequence length="309" mass="35181">MYISYASSQASFVIPRRMHFCRLEMTSSPFKLFRVVVLAHGSAIYFSFIGIVSISFSCDMIDFKEVTSMNIENLSNKYNLNETEKNILLFIETHAKDIKTLGIRGVAKQCYTSPATIINLAKKMNFSGYSELVFKIKENEVMDKQLALSETTKTLFYKKLAEHYYEDFEKIMNDYQDKMIMILGSGFSQIIGNYINESLIINGFRSISNSHLELIQKEYAKETLIIVVTESGETSRLKELVKQANENGVEVLSFVGNANSAIADDSRLAIATNDDIQFSKNPHEPHLFYGSVLLIFEFLLSKYLKQTIS</sequence>
<dbReference type="InterPro" id="IPR036388">
    <property type="entry name" value="WH-like_DNA-bd_sf"/>
</dbReference>
<dbReference type="Pfam" id="PF01418">
    <property type="entry name" value="HTH_6"/>
    <property type="match status" value="1"/>
</dbReference>
<dbReference type="AlphaFoldDB" id="A0A645BMG6"/>
<dbReference type="GO" id="GO:0003677">
    <property type="term" value="F:DNA binding"/>
    <property type="evidence" value="ECO:0007669"/>
    <property type="project" value="InterPro"/>
</dbReference>
<dbReference type="InterPro" id="IPR009057">
    <property type="entry name" value="Homeodomain-like_sf"/>
</dbReference>
<dbReference type="GO" id="GO:1901135">
    <property type="term" value="P:carbohydrate derivative metabolic process"/>
    <property type="evidence" value="ECO:0007669"/>
    <property type="project" value="InterPro"/>
</dbReference>
<evidence type="ECO:0000259" key="2">
    <source>
        <dbReference type="PROSITE" id="PS51071"/>
    </source>
</evidence>
<evidence type="ECO:0000259" key="3">
    <source>
        <dbReference type="PROSITE" id="PS51464"/>
    </source>
</evidence>